<accession>A0A1Y1W678</accession>
<evidence type="ECO:0000313" key="1">
    <source>
        <dbReference type="EMBL" id="ORX69050.1"/>
    </source>
</evidence>
<protein>
    <submittedName>
        <fullName evidence="1">Uncharacterized protein</fullName>
    </submittedName>
</protein>
<organism evidence="1 2">
    <name type="scientific">Linderina pennispora</name>
    <dbReference type="NCBI Taxonomy" id="61395"/>
    <lineage>
        <taxon>Eukaryota</taxon>
        <taxon>Fungi</taxon>
        <taxon>Fungi incertae sedis</taxon>
        <taxon>Zoopagomycota</taxon>
        <taxon>Kickxellomycotina</taxon>
        <taxon>Kickxellomycetes</taxon>
        <taxon>Kickxellales</taxon>
        <taxon>Kickxellaceae</taxon>
        <taxon>Linderina</taxon>
    </lineage>
</organism>
<comment type="caution">
    <text evidence="1">The sequence shown here is derived from an EMBL/GenBank/DDBJ whole genome shotgun (WGS) entry which is preliminary data.</text>
</comment>
<dbReference type="AlphaFoldDB" id="A0A1Y1W678"/>
<evidence type="ECO:0000313" key="2">
    <source>
        <dbReference type="Proteomes" id="UP000193922"/>
    </source>
</evidence>
<sequence length="172" mass="19168">MCPEYMTVIANVCPKIFILYTQECKVDHQKIVQHLGRRGFATRTAMQKGRRKIMCKGEPEQHVCSAFLYLEGSAARRLGLGARGQLLLVGMVHLHDAEFVVISVDGLDLCPQRVVHTLRLHSPGPGTCSHRLMRAFGVQLHLKHAIEFRTVRLPVPVKGLVVDLALTVAGKR</sequence>
<dbReference type="EMBL" id="MCFD01000008">
    <property type="protein sequence ID" value="ORX69050.1"/>
    <property type="molecule type" value="Genomic_DNA"/>
</dbReference>
<name>A0A1Y1W678_9FUNG</name>
<dbReference type="GeneID" id="63800429"/>
<keyword evidence="2" id="KW-1185">Reference proteome</keyword>
<reference evidence="1 2" key="1">
    <citation type="submission" date="2016-07" db="EMBL/GenBank/DDBJ databases">
        <title>Pervasive Adenine N6-methylation of Active Genes in Fungi.</title>
        <authorList>
            <consortium name="DOE Joint Genome Institute"/>
            <person name="Mondo S.J."/>
            <person name="Dannebaum R.O."/>
            <person name="Kuo R.C."/>
            <person name="Labutti K."/>
            <person name="Haridas S."/>
            <person name="Kuo A."/>
            <person name="Salamov A."/>
            <person name="Ahrendt S.R."/>
            <person name="Lipzen A."/>
            <person name="Sullivan W."/>
            <person name="Andreopoulos W.B."/>
            <person name="Clum A."/>
            <person name="Lindquist E."/>
            <person name="Daum C."/>
            <person name="Ramamoorthy G.K."/>
            <person name="Gryganskyi A."/>
            <person name="Culley D."/>
            <person name="Magnuson J.K."/>
            <person name="James T.Y."/>
            <person name="O'Malley M.A."/>
            <person name="Stajich J.E."/>
            <person name="Spatafora J.W."/>
            <person name="Visel A."/>
            <person name="Grigoriev I.V."/>
        </authorList>
    </citation>
    <scope>NUCLEOTIDE SEQUENCE [LARGE SCALE GENOMIC DNA]</scope>
    <source>
        <strain evidence="1 2">ATCC 12442</strain>
    </source>
</reference>
<dbReference type="Proteomes" id="UP000193922">
    <property type="component" value="Unassembled WGS sequence"/>
</dbReference>
<gene>
    <name evidence="1" type="ORF">DL89DRAFT_170428</name>
</gene>
<proteinExistence type="predicted"/>
<dbReference type="RefSeq" id="XP_040742782.1">
    <property type="nucleotide sequence ID" value="XM_040883781.1"/>
</dbReference>